<dbReference type="Gene3D" id="1.20.1250.20">
    <property type="entry name" value="MFS general substrate transporter like domains"/>
    <property type="match status" value="1"/>
</dbReference>
<evidence type="ECO:0000313" key="5">
    <source>
        <dbReference type="Proteomes" id="UP000035740"/>
    </source>
</evidence>
<feature type="chain" id="PRO_5005292408" description="Major facilitator superfamily (MFS) profile domain-containing protein" evidence="2">
    <location>
        <begin position="19"/>
        <end position="72"/>
    </location>
</feature>
<accession>A0A0J7YQR0</accession>
<gene>
    <name evidence="4" type="ORF">BVRB_035590</name>
</gene>
<comment type="subcellular location">
    <subcellularLocation>
        <location evidence="1">Membrane</location>
        <topology evidence="1">Multi-pass membrane protein</topology>
    </subcellularLocation>
</comment>
<dbReference type="InterPro" id="IPR036259">
    <property type="entry name" value="MFS_trans_sf"/>
</dbReference>
<feature type="domain" description="Major facilitator superfamily (MFS) profile" evidence="3">
    <location>
        <begin position="1"/>
        <end position="72"/>
    </location>
</feature>
<dbReference type="GO" id="GO:0016020">
    <property type="term" value="C:membrane"/>
    <property type="evidence" value="ECO:0007669"/>
    <property type="project" value="UniProtKB-SubCell"/>
</dbReference>
<feature type="signal peptide" evidence="2">
    <location>
        <begin position="1"/>
        <end position="18"/>
    </location>
</feature>
<evidence type="ECO:0000259" key="3">
    <source>
        <dbReference type="PROSITE" id="PS50850"/>
    </source>
</evidence>
<dbReference type="GO" id="GO:0022857">
    <property type="term" value="F:transmembrane transporter activity"/>
    <property type="evidence" value="ECO:0007669"/>
    <property type="project" value="InterPro"/>
</dbReference>
<evidence type="ECO:0000256" key="1">
    <source>
        <dbReference type="ARBA" id="ARBA00004141"/>
    </source>
</evidence>
<evidence type="ECO:0000256" key="2">
    <source>
        <dbReference type="SAM" id="SignalP"/>
    </source>
</evidence>
<dbReference type="EMBL" id="KQ107956">
    <property type="protein sequence ID" value="KMS65478.1"/>
    <property type="molecule type" value="Genomic_DNA"/>
</dbReference>
<keyword evidence="2" id="KW-0732">Signal</keyword>
<protein>
    <recommendedName>
        <fullName evidence="3">Major facilitator superfamily (MFS) profile domain-containing protein</fullName>
    </recommendedName>
</protein>
<dbReference type="PROSITE" id="PS50850">
    <property type="entry name" value="MFS"/>
    <property type="match status" value="1"/>
</dbReference>
<sequence>MWFLSISLSLRTIPEATAYTSANILIANASPDHMRGLVNGLASATASAGRAVAPLLISQLVDYLDVHWLRIV</sequence>
<dbReference type="SUPFAM" id="SSF103473">
    <property type="entry name" value="MFS general substrate transporter"/>
    <property type="match status" value="1"/>
</dbReference>
<organism evidence="4 5">
    <name type="scientific">Beta vulgaris subsp. vulgaris</name>
    <name type="common">Beet</name>
    <dbReference type="NCBI Taxonomy" id="3555"/>
    <lineage>
        <taxon>Eukaryota</taxon>
        <taxon>Viridiplantae</taxon>
        <taxon>Streptophyta</taxon>
        <taxon>Embryophyta</taxon>
        <taxon>Tracheophyta</taxon>
        <taxon>Spermatophyta</taxon>
        <taxon>Magnoliopsida</taxon>
        <taxon>eudicotyledons</taxon>
        <taxon>Gunneridae</taxon>
        <taxon>Pentapetalae</taxon>
        <taxon>Caryophyllales</taxon>
        <taxon>Chenopodiaceae</taxon>
        <taxon>Betoideae</taxon>
        <taxon>Beta</taxon>
    </lineage>
</organism>
<proteinExistence type="predicted"/>
<dbReference type="Gramene" id="KMS65478">
    <property type="protein sequence ID" value="KMS65478"/>
    <property type="gene ID" value="BVRB_035590"/>
</dbReference>
<dbReference type="Proteomes" id="UP000035740">
    <property type="component" value="Unassembled WGS sequence"/>
</dbReference>
<evidence type="ECO:0000313" key="4">
    <source>
        <dbReference type="EMBL" id="KMS65478.1"/>
    </source>
</evidence>
<name>A0A0J7YQR0_BETVV</name>
<dbReference type="InterPro" id="IPR020846">
    <property type="entry name" value="MFS_dom"/>
</dbReference>
<keyword evidence="5" id="KW-1185">Reference proteome</keyword>
<reference evidence="4 5" key="1">
    <citation type="journal article" date="2014" name="Nature">
        <title>The genome of the recently domesticated crop plant sugar beet (Beta vulgaris).</title>
        <authorList>
            <person name="Dohm J.C."/>
            <person name="Minoche A.E."/>
            <person name="Holtgrawe D."/>
            <person name="Capella-Gutierrez S."/>
            <person name="Zakrzewski F."/>
            <person name="Tafer H."/>
            <person name="Rupp O."/>
            <person name="Sorensen T.R."/>
            <person name="Stracke R."/>
            <person name="Reinhardt R."/>
            <person name="Goesmann A."/>
            <person name="Kraft T."/>
            <person name="Schulz B."/>
            <person name="Stadler P.F."/>
            <person name="Schmidt T."/>
            <person name="Gabaldon T."/>
            <person name="Lehrach H."/>
            <person name="Weisshaar B."/>
            <person name="Himmelbauer H."/>
        </authorList>
    </citation>
    <scope>NUCLEOTIDE SEQUENCE [LARGE SCALE GENOMIC DNA]</scope>
    <source>
        <tissue evidence="4">Taproot</tissue>
    </source>
</reference>
<dbReference type="AlphaFoldDB" id="A0A0J7YQR0"/>